<organism evidence="1 2">
    <name type="scientific">Mucilaginibacter pineti</name>
    <dbReference type="NCBI Taxonomy" id="1391627"/>
    <lineage>
        <taxon>Bacteria</taxon>
        <taxon>Pseudomonadati</taxon>
        <taxon>Bacteroidota</taxon>
        <taxon>Sphingobacteriia</taxon>
        <taxon>Sphingobacteriales</taxon>
        <taxon>Sphingobacteriaceae</taxon>
        <taxon>Mucilaginibacter</taxon>
    </lineage>
</organism>
<accession>A0A1G7GER8</accession>
<keyword evidence="2" id="KW-1185">Reference proteome</keyword>
<dbReference type="AlphaFoldDB" id="A0A1G7GER8"/>
<dbReference type="STRING" id="1391627.SAMN05216464_110106"/>
<gene>
    <name evidence="1" type="ORF">SAMN05216464_110106</name>
</gene>
<protein>
    <submittedName>
        <fullName evidence="1">Uncharacterized protein</fullName>
    </submittedName>
</protein>
<evidence type="ECO:0000313" key="2">
    <source>
        <dbReference type="Proteomes" id="UP000199072"/>
    </source>
</evidence>
<dbReference type="RefSeq" id="WP_091151975.1">
    <property type="nucleotide sequence ID" value="NZ_FNAI01000010.1"/>
</dbReference>
<dbReference type="EMBL" id="FNAI01000010">
    <property type="protein sequence ID" value="SDE86509.1"/>
    <property type="molecule type" value="Genomic_DNA"/>
</dbReference>
<evidence type="ECO:0000313" key="1">
    <source>
        <dbReference type="EMBL" id="SDE86509.1"/>
    </source>
</evidence>
<name>A0A1G7GER8_9SPHI</name>
<dbReference type="Proteomes" id="UP000199072">
    <property type="component" value="Unassembled WGS sequence"/>
</dbReference>
<sequence>MKIKDLQGKVIEVTDPEQAINIVREFLRYRHEQRTESLIRFEHQRTTYWRDVYRQLVMLQHSSSGTTTAQSVPEFITEENMDDWQCICGNNTFRDGFETCDPKGNIMEPLIGSIWECHYLCASCGRIIDQETFQVIGINTNSL</sequence>
<proteinExistence type="predicted"/>
<reference evidence="1 2" key="1">
    <citation type="submission" date="2016-10" db="EMBL/GenBank/DDBJ databases">
        <authorList>
            <person name="de Groot N.N."/>
        </authorList>
    </citation>
    <scope>NUCLEOTIDE SEQUENCE [LARGE SCALE GENOMIC DNA]</scope>
    <source>
        <strain evidence="1 2">47C3B</strain>
    </source>
</reference>
<dbReference type="OrthoDB" id="770050at2"/>